<proteinExistence type="predicted"/>
<protein>
    <recommendedName>
        <fullName evidence="4">GIY-YIG domain-containing protein</fullName>
    </recommendedName>
</protein>
<dbReference type="OrthoDB" id="9905996at2759"/>
<organism evidence="2 3">
    <name type="scientific">Aquarana catesbeiana</name>
    <name type="common">American bullfrog</name>
    <name type="synonym">Rana catesbeiana</name>
    <dbReference type="NCBI Taxonomy" id="8400"/>
    <lineage>
        <taxon>Eukaryota</taxon>
        <taxon>Metazoa</taxon>
        <taxon>Chordata</taxon>
        <taxon>Craniata</taxon>
        <taxon>Vertebrata</taxon>
        <taxon>Euteleostomi</taxon>
        <taxon>Amphibia</taxon>
        <taxon>Batrachia</taxon>
        <taxon>Anura</taxon>
        <taxon>Neobatrachia</taxon>
        <taxon>Ranoidea</taxon>
        <taxon>Ranidae</taxon>
        <taxon>Aquarana</taxon>
    </lineage>
</organism>
<gene>
    <name evidence="2" type="ORF">AB205_0084290</name>
</gene>
<reference evidence="3" key="1">
    <citation type="journal article" date="2017" name="Nat. Commun.">
        <title>The North American bullfrog draft genome provides insight into hormonal regulation of long noncoding RNA.</title>
        <authorList>
            <person name="Hammond S.A."/>
            <person name="Warren R.L."/>
            <person name="Vandervalk B.P."/>
            <person name="Kucuk E."/>
            <person name="Khan H."/>
            <person name="Gibb E.A."/>
            <person name="Pandoh P."/>
            <person name="Kirk H."/>
            <person name="Zhao Y."/>
            <person name="Jones M."/>
            <person name="Mungall A.J."/>
            <person name="Coope R."/>
            <person name="Pleasance S."/>
            <person name="Moore R.A."/>
            <person name="Holt R.A."/>
            <person name="Round J.M."/>
            <person name="Ohora S."/>
            <person name="Walle B.V."/>
            <person name="Veldhoen N."/>
            <person name="Helbing C.C."/>
            <person name="Birol I."/>
        </authorList>
    </citation>
    <scope>NUCLEOTIDE SEQUENCE [LARGE SCALE GENOMIC DNA]</scope>
</reference>
<evidence type="ECO:0000313" key="3">
    <source>
        <dbReference type="Proteomes" id="UP000228934"/>
    </source>
</evidence>
<dbReference type="AlphaFoldDB" id="A0A2G9R804"/>
<dbReference type="PANTHER" id="PTHR21301:SF12">
    <property type="match status" value="1"/>
</dbReference>
<evidence type="ECO:0000256" key="1">
    <source>
        <dbReference type="SAM" id="MobiDB-lite"/>
    </source>
</evidence>
<dbReference type="EMBL" id="KV952285">
    <property type="protein sequence ID" value="PIO24018.1"/>
    <property type="molecule type" value="Genomic_DNA"/>
</dbReference>
<evidence type="ECO:0000313" key="2">
    <source>
        <dbReference type="EMBL" id="PIO24018.1"/>
    </source>
</evidence>
<feature type="compositionally biased region" description="Polar residues" evidence="1">
    <location>
        <begin position="112"/>
        <end position="123"/>
    </location>
</feature>
<accession>A0A2G9R804</accession>
<feature type="region of interest" description="Disordered" evidence="1">
    <location>
        <begin position="112"/>
        <end position="137"/>
    </location>
</feature>
<dbReference type="PANTHER" id="PTHR21301">
    <property type="entry name" value="REVERSE TRANSCRIPTASE"/>
    <property type="match status" value="1"/>
</dbReference>
<dbReference type="CDD" id="cd10442">
    <property type="entry name" value="GIY-YIG_PLEs"/>
    <property type="match status" value="1"/>
</dbReference>
<name>A0A2G9R804_AQUCT</name>
<keyword evidence="3" id="KW-1185">Reference proteome</keyword>
<sequence>MLSHADLSLLGRGLNFAPTNKPNPFVLFKDLNAYVRNLTLKRHFHIQSEKLANTPCNPDAQISSTLVPPELSPELSSDADSSDVFDNLNAYVRNLTLKRHFHIQSEKLANTPCNPDAQISSTLVPPELSPELSSDADSSDGPYIEAFYRIVFSDLKKLCESSSASKSNNLSPSEIKALDQIIHRDDLVIKSADKGGGIVLQNKADYLKESYRLLSDNRTYVKLSKDPTTEYAMEADQLISTALQKGIISKTEKSFLHKTFYQVPYFYHLPKIHKSLEDPPGRPIVAAMESVTTGFSLYIDQFLQPIVAQLQSYIRDGTHLMEMLSPYNCHLPKWVTNIPKGQFCRLRQNCTRDSDYVELSETLKRKFHDKKYPEPLVEDAFSYYLQGKPSKPKTNPSTYGESSKFITTFHNKYKGMEKILEKHWGILHQDPHLKTSLPIRPKVIYRRAPNLRSKIAPSKFRSIPTALSVPTLIPLVGMYQCRKALCKTCKFIQHGQKSFTTKGKTFVLKEFYNCSSDFVVYGLMCPCGLMYVGRTIRALRRRFGEHRRLIEGGTDPHSVPRHFSLAHQGSTEGLKVWVIEQIPRSLPAAERFKKLCARETFWIYTLDVLSPGGINESIEIATIL</sequence>
<dbReference type="Proteomes" id="UP000228934">
    <property type="component" value="Unassembled WGS sequence"/>
</dbReference>
<evidence type="ECO:0008006" key="4">
    <source>
        <dbReference type="Google" id="ProtNLM"/>
    </source>
</evidence>